<dbReference type="InterPro" id="IPR049492">
    <property type="entry name" value="BD-FAE-like_dom"/>
</dbReference>
<evidence type="ECO:0000256" key="3">
    <source>
        <dbReference type="ARBA" id="ARBA00022553"/>
    </source>
</evidence>
<name>A0ABR2VI85_9PEZI</name>
<feature type="active site" description="Proton donor; for dehydratase activity" evidence="7">
    <location>
        <position position="1482"/>
    </location>
</feature>
<feature type="region of interest" description="N-terminal hotdog fold" evidence="7">
    <location>
        <begin position="1250"/>
        <end position="1391"/>
    </location>
</feature>
<keyword evidence="5" id="KW-0808">Transferase</keyword>
<dbReference type="SUPFAM" id="SSF47336">
    <property type="entry name" value="ACP-like"/>
    <property type="match status" value="1"/>
</dbReference>
<accession>A0ABR2VI85</accession>
<dbReference type="EMBL" id="JARVKF010000001">
    <property type="protein sequence ID" value="KAK9426648.1"/>
    <property type="molecule type" value="Genomic_DNA"/>
</dbReference>
<feature type="domain" description="PKS/mFAS DH" evidence="11">
    <location>
        <begin position="1250"/>
        <end position="1573"/>
    </location>
</feature>
<protein>
    <submittedName>
        <fullName evidence="12">Carrier domain-containing protein</fullName>
    </submittedName>
</protein>
<keyword evidence="2" id="KW-0596">Phosphopantetheine</keyword>
<dbReference type="SMART" id="SM00827">
    <property type="entry name" value="PKS_AT"/>
    <property type="match status" value="1"/>
</dbReference>
<dbReference type="InterPro" id="IPR016035">
    <property type="entry name" value="Acyl_Trfase/lysoPLipase"/>
</dbReference>
<dbReference type="PROSITE" id="PS00012">
    <property type="entry name" value="PHOSPHOPANTETHEINE"/>
    <property type="match status" value="1"/>
</dbReference>
<dbReference type="Pfam" id="PF00550">
    <property type="entry name" value="PP-binding"/>
    <property type="match status" value="1"/>
</dbReference>
<evidence type="ECO:0000256" key="8">
    <source>
        <dbReference type="SAM" id="MobiDB-lite"/>
    </source>
</evidence>
<dbReference type="InterPro" id="IPR020841">
    <property type="entry name" value="PKS_Beta-ketoAc_synthase_dom"/>
</dbReference>
<gene>
    <name evidence="12" type="ORF">SUNI508_00175</name>
</gene>
<dbReference type="InterPro" id="IPR050091">
    <property type="entry name" value="PKS_NRPS_Biosynth_Enz"/>
</dbReference>
<feature type="domain" description="Ketosynthase family 3 (KS3)" evidence="10">
    <location>
        <begin position="368"/>
        <end position="788"/>
    </location>
</feature>
<dbReference type="PROSITE" id="PS52004">
    <property type="entry name" value="KS3_2"/>
    <property type="match status" value="1"/>
</dbReference>
<dbReference type="Gene3D" id="3.40.366.10">
    <property type="entry name" value="Malonyl-Coenzyme A Acyl Carrier Protein, domain 2"/>
    <property type="match status" value="2"/>
</dbReference>
<dbReference type="InterPro" id="IPR006162">
    <property type="entry name" value="Ppantetheine_attach_site"/>
</dbReference>
<evidence type="ECO:0000259" key="10">
    <source>
        <dbReference type="PROSITE" id="PS52004"/>
    </source>
</evidence>
<dbReference type="SUPFAM" id="SSF52151">
    <property type="entry name" value="FabD/lysophospholipase-like"/>
    <property type="match status" value="1"/>
</dbReference>
<feature type="domain" description="Carrier" evidence="9">
    <location>
        <begin position="1623"/>
        <end position="1697"/>
    </location>
</feature>
<dbReference type="InterPro" id="IPR020806">
    <property type="entry name" value="PKS_PP-bd"/>
</dbReference>
<dbReference type="PROSITE" id="PS00606">
    <property type="entry name" value="KS3_1"/>
    <property type="match status" value="1"/>
</dbReference>
<dbReference type="Pfam" id="PF18558">
    <property type="entry name" value="HTH_51"/>
    <property type="match status" value="1"/>
</dbReference>
<feature type="active site" description="Proton acceptor; for dehydratase activity" evidence="7">
    <location>
        <position position="1283"/>
    </location>
</feature>
<dbReference type="Pfam" id="PF00109">
    <property type="entry name" value="ketoacyl-synt"/>
    <property type="match status" value="1"/>
</dbReference>
<dbReference type="Proteomes" id="UP001408356">
    <property type="component" value="Unassembled WGS sequence"/>
</dbReference>
<dbReference type="InterPro" id="IPR016039">
    <property type="entry name" value="Thiolase-like"/>
</dbReference>
<feature type="region of interest" description="C-terminal hotdog fold" evidence="7">
    <location>
        <begin position="1417"/>
        <end position="1573"/>
    </location>
</feature>
<dbReference type="PANTHER" id="PTHR43775">
    <property type="entry name" value="FATTY ACID SYNTHASE"/>
    <property type="match status" value="1"/>
</dbReference>
<proteinExistence type="predicted"/>
<keyword evidence="4" id="KW-0489">Methyltransferase</keyword>
<dbReference type="PANTHER" id="PTHR43775:SF21">
    <property type="entry name" value="NON-REDUCING POLYKETIDE SYNTHASE AUSA-RELATED"/>
    <property type="match status" value="1"/>
</dbReference>
<dbReference type="InterPro" id="IPR049900">
    <property type="entry name" value="PKS_mFAS_DH"/>
</dbReference>
<dbReference type="InterPro" id="IPR014043">
    <property type="entry name" value="Acyl_transferase_dom"/>
</dbReference>
<dbReference type="Gene3D" id="3.40.47.10">
    <property type="match status" value="1"/>
</dbReference>
<organism evidence="12 13">
    <name type="scientific">Seiridium unicorne</name>
    <dbReference type="NCBI Taxonomy" id="138068"/>
    <lineage>
        <taxon>Eukaryota</taxon>
        <taxon>Fungi</taxon>
        <taxon>Dikarya</taxon>
        <taxon>Ascomycota</taxon>
        <taxon>Pezizomycotina</taxon>
        <taxon>Sordariomycetes</taxon>
        <taxon>Xylariomycetidae</taxon>
        <taxon>Amphisphaeriales</taxon>
        <taxon>Sporocadaceae</taxon>
        <taxon>Seiridium</taxon>
    </lineage>
</organism>
<evidence type="ECO:0000256" key="1">
    <source>
        <dbReference type="ARBA" id="ARBA00004721"/>
    </source>
</evidence>
<dbReference type="InterPro" id="IPR001227">
    <property type="entry name" value="Ac_transferase_dom_sf"/>
</dbReference>
<evidence type="ECO:0000256" key="5">
    <source>
        <dbReference type="ARBA" id="ARBA00022679"/>
    </source>
</evidence>
<evidence type="ECO:0000256" key="2">
    <source>
        <dbReference type="ARBA" id="ARBA00022450"/>
    </source>
</evidence>
<evidence type="ECO:0000313" key="13">
    <source>
        <dbReference type="Proteomes" id="UP001408356"/>
    </source>
</evidence>
<dbReference type="SMART" id="SM00823">
    <property type="entry name" value="PKS_PP"/>
    <property type="match status" value="1"/>
</dbReference>
<dbReference type="InterPro" id="IPR009081">
    <property type="entry name" value="PP-bd_ACP"/>
</dbReference>
<keyword evidence="6" id="KW-0511">Multifunctional enzyme</keyword>
<dbReference type="Gene3D" id="3.30.70.3290">
    <property type="match status" value="1"/>
</dbReference>
<dbReference type="PROSITE" id="PS50075">
    <property type="entry name" value="CARRIER"/>
    <property type="match status" value="1"/>
</dbReference>
<feature type="compositionally biased region" description="Low complexity" evidence="8">
    <location>
        <begin position="1714"/>
        <end position="1725"/>
    </location>
</feature>
<dbReference type="SUPFAM" id="SSF53901">
    <property type="entry name" value="Thiolase-like"/>
    <property type="match status" value="1"/>
</dbReference>
<dbReference type="Gene3D" id="3.40.50.150">
    <property type="entry name" value="Vaccinia Virus protein VP39"/>
    <property type="match status" value="1"/>
</dbReference>
<dbReference type="InterPro" id="IPR029058">
    <property type="entry name" value="AB_hydrolase_fold"/>
</dbReference>
<dbReference type="InterPro" id="IPR014030">
    <property type="entry name" value="Ketoacyl_synth_N"/>
</dbReference>
<dbReference type="InterPro" id="IPR016036">
    <property type="entry name" value="Malonyl_transacylase_ACP-bd"/>
</dbReference>
<dbReference type="SUPFAM" id="SSF55048">
    <property type="entry name" value="Probable ACP-binding domain of malonyl-CoA ACP transacylase"/>
    <property type="match status" value="1"/>
</dbReference>
<dbReference type="InterPro" id="IPR029063">
    <property type="entry name" value="SAM-dependent_MTases_sf"/>
</dbReference>
<dbReference type="InterPro" id="IPR018201">
    <property type="entry name" value="Ketoacyl_synth_AS"/>
</dbReference>
<evidence type="ECO:0000256" key="6">
    <source>
        <dbReference type="ARBA" id="ARBA00023268"/>
    </source>
</evidence>
<dbReference type="Gene3D" id="3.10.129.110">
    <property type="entry name" value="Polyketide synthase dehydratase"/>
    <property type="match status" value="1"/>
</dbReference>
<dbReference type="SUPFAM" id="SSF53335">
    <property type="entry name" value="S-adenosyl-L-methionine-dependent methyltransferases"/>
    <property type="match status" value="1"/>
</dbReference>
<dbReference type="Gene3D" id="1.10.1200.10">
    <property type="entry name" value="ACP-like"/>
    <property type="match status" value="1"/>
</dbReference>
<dbReference type="InterPro" id="IPR013217">
    <property type="entry name" value="Methyltransf_12"/>
</dbReference>
<feature type="region of interest" description="Disordered" evidence="8">
    <location>
        <begin position="1587"/>
        <end position="1609"/>
    </location>
</feature>
<dbReference type="Pfam" id="PF20434">
    <property type="entry name" value="BD-FAE"/>
    <property type="match status" value="1"/>
</dbReference>
<reference evidence="12 13" key="1">
    <citation type="journal article" date="2024" name="J. Plant Pathol.">
        <title>Sequence and assembly of the genome of Seiridium unicorne, isolate CBS 538.82, causal agent of cypress canker disease.</title>
        <authorList>
            <person name="Scali E."/>
            <person name="Rocca G.D."/>
            <person name="Danti R."/>
            <person name="Garbelotto M."/>
            <person name="Barberini S."/>
            <person name="Baroncelli R."/>
            <person name="Emiliani G."/>
        </authorList>
    </citation>
    <scope>NUCLEOTIDE SEQUENCE [LARGE SCALE GENOMIC DNA]</scope>
    <source>
        <strain evidence="12 13">BM-138-508</strain>
    </source>
</reference>
<dbReference type="InterPro" id="IPR041068">
    <property type="entry name" value="HTH_51"/>
</dbReference>
<evidence type="ECO:0000259" key="11">
    <source>
        <dbReference type="PROSITE" id="PS52019"/>
    </source>
</evidence>
<dbReference type="Pfam" id="PF00698">
    <property type="entry name" value="Acyl_transf_1"/>
    <property type="match status" value="1"/>
</dbReference>
<sequence length="2510" mass="272572">MEALPSLLIFGPLAAWPTGDYLRRIRNILACQKHLTPVIEALRQLPELWTTMVAQDQALSAAPGIDGARRLAEWATIDTSLGGAADGIDFFEGEEMQHSNALAMPLTIAGHLCQYMAYMEHANHQHSTLLKTAEQTGGIQGLCAGLLSAVAVAGATDEVELGTKGALAVRLAFAIGAYVDLDAFTSGETCCLAVRCKAPQTLEGVERIVESHSQTYLSIIKDTLDTSITVPKSLQSTVARELASQNVTVLTTSISGRYHTPAHEGSIRNIINACETHGHIDFGRQGIVRSNTNGQVITDDDAVSVLLRCILVDRCDWRSVTQPISSSLENADGRPIILSIGADAIPPSMAKNYSVIKGAPLLQNRYPDDAIAIIGMSCKLPGADSVDEFWQLLLDGKSMLESVPPSRFGEATTSYNRDGPSMKGRKFWGNFMRDIDAFDHRFFKKSSREAASMDPQQRLLLHAAYEAMESSGYFADPARPRDVGCYLGLCAVDYDSNVASHPPNAFSTLGTLRAFLSGKLSHFFGWSGPSLTFDTACSSSAVAIHTACQALRAGECSQAVAGGVSLFTTPYLYENLAAAHFLSPTGATKPFDVKADGYCRGEGLGLVVLKRLSSAVKNGDDILGVIAGSAINQNDNCVPIMVPHAPSQSTLYDRVIRQAGISPLDLSFVEAHGTGTPVGDPIEMDSIRSVFGGPKRRNPLFVSSVKGNIGHLEGAAGVASLIKAVLQMENRTACLQASFSSLNPKIAHLDKDHIVVPTRSQSLPSGLLTAMINNYGAAGSNATMILMESPQRKGTVSEPKLGKYPILVTANSIESLRLYCQELVTYCRGKAVKLPSLAYNLSRRQDQNLPYALFTTTSSVQDMQDQLLRPGMDVEERPKTPPLVLLFGGQTKSHVGLSKQAWQDSALLRFHLDACDGILCSMGYPSIYPEIFQLAPICDTVVLHSAVFALQYASAMSWLDSGFTIDAVIGHSLGQLTALCVSGALPLQDGLKLVAGRASLMQQYWGSEPGSMLLVEADAETLSSIPHSVEVACYNGPSSHVIVGDEAQVEAFEAELSKRNLRFKRLAVTNGFHSRFTEPLIPHLEQLASSLCFTDPSIRLETCSAGQSWPKPTARLVALHTREPVYFEQAVRRLASSLGPSTWLEAGSDSGVTAMARRALDSTDNSGHAFHGVKLSQPAALDLVVDTTVHLWKRGHKGNFWNFHRFQRRNYSFMRLPSYRFETNKHWLPRLAPRVVTELDASASPQTDQPATLITLVESNAQGVARFRANTQAESYQKLVSGHIVAGHPLCPATLYMEMAARAALILVPAMQNDSNPQFSFHGLDIGSPLGLANDRVVIVELEPLNKTPLSSSWKYAVTSRVGNTDKSHDRTPASPGLHASGTVCLQGAGDDHATAQREFERFERLITIDTIESLFQNFGCESIRGAMLYKAFGRVVEYAGCYRGVKGVAAMDSRIAGMVEMPAEARESYLTTALTQPPLLDSFMQVGGVHANNIYPCAEGDVYVFTKLDRLRLGPGFAAKSNSWKIFGNVTTAGTNAKELSYDIFVFDHTTGRLVVLIAGARFTQVRLGSLSKVLSKVNSQSVLGSSGEVAAPGPEIQAQPKASPHQRSAKVVKKTSDDGHTAVFDGICAVVEKVAEVPRSQIKGDISLEDAGIDSLMMMEIISELGSHFGMEFPMEDFLEMQDVNALVKYLLGKGCGPDAVALSLADDDSTSGDSDSTSNPTSDVKETPDSLESGDLPLRLTGVVHEHLELPSPLEQDASMTSLEALFDNVRFNFDEISKEEKFADFWTAVYPGQSRLVNAYVAEAFDQLGVHLNSLSEGQPLAELPVLPKYQHLVRRMHEILADGGYIEPSGDATYTRSSRLYDLPSSQTLLSELSRDFPQHLAEHRLLNVTGSRLAQCMTGKLDPLQILFGNKTNRQLMADVYTNAPMCRVGTRLVASYLGQIFACARKGETFHILEVGGGTGGTTSMLVEHLTQLGVPFTYTFTDISPALVTAAKKTFSKYDSMRYMVFDVEQTVNPALLGKYHAVVSTNCIHATGHATSALANLRTALRADGVVILVEFTRGLYWFDLVYGLLDGWWLFRDGRRHALADESFWDPSLRQAGFRQTAWSDGSTHEAQILRVICGFNGPQEGEGFFGGESETPVLESRSGVQMETVVWKHADGLKLHADIYYPHEAERTKKRPIALLIHGGGHVVFSRKDIAMKHIRILLKRGFLPVSIDYRLCPETTLQAGPVTDAIDALKWVREELPFLQRAGPAISMDHTAVAVIGWSSGGHLAMTLPSSAKIRGVKAPEVIMAFYCPSNLEAEWWRKPIYPKCVLEQPGTKYDLLDGVCQTPISSYTPDSRGGPGLAMTLQDARWRIVIHMNWKAQLVPILVSGLPSKRKAALGDGTSSGWDDLPMPPTADVQAVSPYAQIVQGNYHTPTFIVHGRLDDLIPWQQSHDAICALKSRGVPAGIEVPDQAGHAFDLFPAEDQGGSGWSAVNKAYDFVCHHVGSDQINGTTPRGD</sequence>
<evidence type="ECO:0000313" key="12">
    <source>
        <dbReference type="EMBL" id="KAK9426648.1"/>
    </source>
</evidence>
<evidence type="ECO:0000259" key="9">
    <source>
        <dbReference type="PROSITE" id="PS50075"/>
    </source>
</evidence>
<feature type="region of interest" description="Disordered" evidence="8">
    <location>
        <begin position="1707"/>
        <end position="1739"/>
    </location>
</feature>
<keyword evidence="13" id="KW-1185">Reference proteome</keyword>
<dbReference type="Gene3D" id="3.40.50.1820">
    <property type="entry name" value="alpha/beta hydrolase"/>
    <property type="match status" value="1"/>
</dbReference>
<dbReference type="InterPro" id="IPR014031">
    <property type="entry name" value="Ketoacyl_synth_C"/>
</dbReference>
<comment type="caution">
    <text evidence="12">The sequence shown here is derived from an EMBL/GenBank/DDBJ whole genome shotgun (WGS) entry which is preliminary data.</text>
</comment>
<evidence type="ECO:0000256" key="4">
    <source>
        <dbReference type="ARBA" id="ARBA00022603"/>
    </source>
</evidence>
<comment type="pathway">
    <text evidence="1">Secondary metabolite biosynthesis; terpenoid biosynthesis.</text>
</comment>
<dbReference type="CDD" id="cd00833">
    <property type="entry name" value="PKS"/>
    <property type="match status" value="1"/>
</dbReference>
<keyword evidence="3" id="KW-0597">Phosphoprotein</keyword>
<dbReference type="Pfam" id="PF02801">
    <property type="entry name" value="Ketoacyl-synt_C"/>
    <property type="match status" value="1"/>
</dbReference>
<dbReference type="InterPro" id="IPR036736">
    <property type="entry name" value="ACP-like_sf"/>
</dbReference>
<dbReference type="SMART" id="SM00825">
    <property type="entry name" value="PKS_KS"/>
    <property type="match status" value="1"/>
</dbReference>
<dbReference type="InterPro" id="IPR032088">
    <property type="entry name" value="SAT"/>
</dbReference>
<dbReference type="InterPro" id="IPR042104">
    <property type="entry name" value="PKS_dehydratase_sf"/>
</dbReference>
<evidence type="ECO:0000256" key="7">
    <source>
        <dbReference type="PROSITE-ProRule" id="PRU01363"/>
    </source>
</evidence>
<dbReference type="Pfam" id="PF08242">
    <property type="entry name" value="Methyltransf_12"/>
    <property type="match status" value="1"/>
</dbReference>
<dbReference type="PROSITE" id="PS52019">
    <property type="entry name" value="PKS_MFAS_DH"/>
    <property type="match status" value="1"/>
</dbReference>
<dbReference type="Pfam" id="PF16073">
    <property type="entry name" value="SAT"/>
    <property type="match status" value="1"/>
</dbReference>
<dbReference type="SUPFAM" id="SSF53474">
    <property type="entry name" value="alpha/beta-Hydrolases"/>
    <property type="match status" value="1"/>
</dbReference>